<dbReference type="PANTHER" id="PTHR24056">
    <property type="entry name" value="CELL DIVISION PROTEIN KINASE"/>
    <property type="match status" value="1"/>
</dbReference>
<evidence type="ECO:0000256" key="5">
    <source>
        <dbReference type="ARBA" id="ARBA00012425"/>
    </source>
</evidence>
<keyword evidence="9" id="KW-0479">Metal-binding</keyword>
<comment type="catalytic activity">
    <reaction evidence="19">
        <text>L-seryl-[protein] + ATP = O-phospho-L-seryl-[protein] + ADP + H(+)</text>
        <dbReference type="Rhea" id="RHEA:17989"/>
        <dbReference type="Rhea" id="RHEA-COMP:9863"/>
        <dbReference type="Rhea" id="RHEA-COMP:11604"/>
        <dbReference type="ChEBI" id="CHEBI:15378"/>
        <dbReference type="ChEBI" id="CHEBI:29999"/>
        <dbReference type="ChEBI" id="CHEBI:30616"/>
        <dbReference type="ChEBI" id="CHEBI:83421"/>
        <dbReference type="ChEBI" id="CHEBI:456216"/>
        <dbReference type="EC" id="2.7.11.22"/>
    </reaction>
</comment>
<reference evidence="21 22" key="1">
    <citation type="journal article" date="2012" name="Nucleic Acids Res.">
        <title>Sequencing of the smallest Apicomplexan genome from the human pathogen Babesia microti.</title>
        <authorList>
            <person name="Cornillot E."/>
            <person name="Hadj-Kaddour K."/>
            <person name="Dassouli A."/>
            <person name="Noel B."/>
            <person name="Ranwez V."/>
            <person name="Vacherie B."/>
            <person name="Augagneur Y."/>
            <person name="Bres V."/>
            <person name="Duclos A."/>
            <person name="Randazzo S."/>
            <person name="Carcy B."/>
            <person name="Debierre-Grockiego F."/>
            <person name="Delbecq S."/>
            <person name="Moubri-Menage K."/>
            <person name="Shams-Eldin H."/>
            <person name="Usmani-Brown S."/>
            <person name="Bringaud F."/>
            <person name="Wincker P."/>
            <person name="Vivares C.P."/>
            <person name="Schwarz R.T."/>
            <person name="Schetters T.P."/>
            <person name="Krause P.J."/>
            <person name="Gorenflot A."/>
            <person name="Berry V."/>
            <person name="Barbe V."/>
            <person name="Ben Mamoun C."/>
        </authorList>
    </citation>
    <scope>NUCLEOTIDE SEQUENCE [LARGE SCALE GENOMIC DNA]</scope>
    <source>
        <strain evidence="21 22">RI</strain>
    </source>
</reference>
<evidence type="ECO:0000256" key="15">
    <source>
        <dbReference type="ARBA" id="ARBA00039612"/>
    </source>
</evidence>
<dbReference type="Gene3D" id="3.30.200.20">
    <property type="entry name" value="Phosphorylase Kinase, domain 1"/>
    <property type="match status" value="1"/>
</dbReference>
<evidence type="ECO:0000256" key="6">
    <source>
        <dbReference type="ARBA" id="ARBA00022527"/>
    </source>
</evidence>
<dbReference type="OrthoDB" id="1732493at2759"/>
<keyword evidence="12" id="KW-0067">ATP-binding</keyword>
<dbReference type="AlphaFoldDB" id="A0A1N6LXU6"/>
<comment type="cofactor">
    <cofactor evidence="1">
        <name>Mg(2+)</name>
        <dbReference type="ChEBI" id="CHEBI:18420"/>
    </cofactor>
</comment>
<dbReference type="Proteomes" id="UP000002899">
    <property type="component" value="Chromosome IV"/>
</dbReference>
<dbReference type="GO" id="GO:0106310">
    <property type="term" value="F:protein serine kinase activity"/>
    <property type="evidence" value="ECO:0007669"/>
    <property type="project" value="RHEA"/>
</dbReference>
<dbReference type="SMART" id="SM00220">
    <property type="entry name" value="S_TKc"/>
    <property type="match status" value="1"/>
</dbReference>
<evidence type="ECO:0000256" key="2">
    <source>
        <dbReference type="ARBA" id="ARBA00004496"/>
    </source>
</evidence>
<keyword evidence="13" id="KW-0460">Magnesium</keyword>
<evidence type="ECO:0000313" key="21">
    <source>
        <dbReference type="EMBL" id="SIO73695.1"/>
    </source>
</evidence>
<keyword evidence="10" id="KW-0547">Nucleotide-binding</keyword>
<dbReference type="EC" id="2.7.11.22" evidence="5"/>
<dbReference type="InterPro" id="IPR008271">
    <property type="entry name" value="Ser/Thr_kinase_AS"/>
</dbReference>
<evidence type="ECO:0000256" key="19">
    <source>
        <dbReference type="ARBA" id="ARBA00048367"/>
    </source>
</evidence>
<evidence type="ECO:0000256" key="10">
    <source>
        <dbReference type="ARBA" id="ARBA00022741"/>
    </source>
</evidence>
<evidence type="ECO:0000256" key="1">
    <source>
        <dbReference type="ARBA" id="ARBA00001946"/>
    </source>
</evidence>
<evidence type="ECO:0000256" key="17">
    <source>
        <dbReference type="ARBA" id="ARBA00042858"/>
    </source>
</evidence>
<gene>
    <name evidence="21" type="ORF">BmR1_04g06765</name>
</gene>
<dbReference type="RefSeq" id="XP_021337763.1">
    <property type="nucleotide sequence ID" value="XM_021482545.1"/>
</dbReference>
<dbReference type="InterPro" id="IPR050108">
    <property type="entry name" value="CDK"/>
</dbReference>
<evidence type="ECO:0000256" key="4">
    <source>
        <dbReference type="ARBA" id="ARBA00012409"/>
    </source>
</evidence>
<protein>
    <recommendedName>
        <fullName evidence="15">Cyclin-dependent kinase 2 homolog</fullName>
        <ecNumber evidence="5">2.7.11.22</ecNumber>
        <ecNumber evidence="4">2.7.11.23</ecNumber>
    </recommendedName>
    <alternativeName>
        <fullName evidence="16">Cell division control protein 2 homolog</fullName>
    </alternativeName>
    <alternativeName>
        <fullName evidence="17">cdc2-related kinase 2</fullName>
    </alternativeName>
</protein>
<feature type="domain" description="Protein kinase" evidence="20">
    <location>
        <begin position="25"/>
        <end position="477"/>
    </location>
</feature>
<dbReference type="SUPFAM" id="SSF56112">
    <property type="entry name" value="Protein kinase-like (PK-like)"/>
    <property type="match status" value="1"/>
</dbReference>
<keyword evidence="8 21" id="KW-0808">Transferase</keyword>
<dbReference type="FunFam" id="1.10.510.10:FF:000624">
    <property type="entry name" value="Mitogen-activated protein kinase"/>
    <property type="match status" value="1"/>
</dbReference>
<comment type="catalytic activity">
    <reaction evidence="18">
        <text>L-threonyl-[protein] + ATP = O-phospho-L-threonyl-[protein] + ADP + H(+)</text>
        <dbReference type="Rhea" id="RHEA:46608"/>
        <dbReference type="Rhea" id="RHEA-COMP:11060"/>
        <dbReference type="Rhea" id="RHEA-COMP:11605"/>
        <dbReference type="ChEBI" id="CHEBI:15378"/>
        <dbReference type="ChEBI" id="CHEBI:30013"/>
        <dbReference type="ChEBI" id="CHEBI:30616"/>
        <dbReference type="ChEBI" id="CHEBI:61977"/>
        <dbReference type="ChEBI" id="CHEBI:456216"/>
        <dbReference type="EC" id="2.7.11.22"/>
    </reaction>
</comment>
<dbReference type="PROSITE" id="PS50011">
    <property type="entry name" value="PROTEIN_KINASE_DOM"/>
    <property type="match status" value="1"/>
</dbReference>
<evidence type="ECO:0000256" key="8">
    <source>
        <dbReference type="ARBA" id="ARBA00022679"/>
    </source>
</evidence>
<keyword evidence="11 21" id="KW-0418">Kinase</keyword>
<keyword evidence="22" id="KW-1185">Reference proteome</keyword>
<dbReference type="PROSITE" id="PS00108">
    <property type="entry name" value="PROTEIN_KINASE_ST"/>
    <property type="match status" value="1"/>
</dbReference>
<evidence type="ECO:0000256" key="12">
    <source>
        <dbReference type="ARBA" id="ARBA00022840"/>
    </source>
</evidence>
<evidence type="ECO:0000259" key="20">
    <source>
        <dbReference type="PROSITE" id="PS50011"/>
    </source>
</evidence>
<dbReference type="GO" id="GO:0005634">
    <property type="term" value="C:nucleus"/>
    <property type="evidence" value="ECO:0007669"/>
    <property type="project" value="TreeGrafter"/>
</dbReference>
<dbReference type="GO" id="GO:0008353">
    <property type="term" value="F:RNA polymerase II CTD heptapeptide repeat kinase activity"/>
    <property type="evidence" value="ECO:0007669"/>
    <property type="project" value="UniProtKB-EC"/>
</dbReference>
<dbReference type="GeneID" id="24425998"/>
<evidence type="ECO:0000256" key="7">
    <source>
        <dbReference type="ARBA" id="ARBA00022553"/>
    </source>
</evidence>
<comment type="subunit">
    <text evidence="14">May form a complex composed of at least the catalytic subunit CRK2 and a cyclin.</text>
</comment>
<dbReference type="InterPro" id="IPR000719">
    <property type="entry name" value="Prot_kinase_dom"/>
</dbReference>
<reference evidence="21 22" key="3">
    <citation type="journal article" date="2016" name="Sci. Rep.">
        <title>Genome-wide diversity and gene expression profiling of Babesia microti isolates identify polymorphic genes that mediate host-pathogen interactions.</title>
        <authorList>
            <person name="Silva J.C."/>
            <person name="Cornillot E."/>
            <person name="McCracken C."/>
            <person name="Usmani-Brown S."/>
            <person name="Dwivedi A."/>
            <person name="Ifeonu O.O."/>
            <person name="Crabtree J."/>
            <person name="Gotia H.T."/>
            <person name="Virji A.Z."/>
            <person name="Reynes C."/>
            <person name="Colinge J."/>
            <person name="Kumar V."/>
            <person name="Lawres L."/>
            <person name="Pazzi J.E."/>
            <person name="Pablo J.V."/>
            <person name="Hung C."/>
            <person name="Brancato J."/>
            <person name="Kumari P."/>
            <person name="Orvis J."/>
            <person name="Tretina K."/>
            <person name="Chibucos M."/>
            <person name="Ott S."/>
            <person name="Sadzewicz L."/>
            <person name="Sengamalay N."/>
            <person name="Shetty A.C."/>
            <person name="Su Q."/>
            <person name="Tallon L."/>
            <person name="Fraser C.M."/>
            <person name="Frutos R."/>
            <person name="Molina D.M."/>
            <person name="Krause P.J."/>
            <person name="Ben Mamoun C."/>
        </authorList>
    </citation>
    <scope>NUCLEOTIDE SEQUENCE [LARGE SCALE GENOMIC DNA]</scope>
    <source>
        <strain evidence="21 22">RI</strain>
    </source>
</reference>
<evidence type="ECO:0000256" key="9">
    <source>
        <dbReference type="ARBA" id="ARBA00022723"/>
    </source>
</evidence>
<dbReference type="EMBL" id="LN871599">
    <property type="protein sequence ID" value="SIO73695.1"/>
    <property type="molecule type" value="Genomic_DNA"/>
</dbReference>
<name>A0A1N6LXU6_BABMR</name>
<evidence type="ECO:0000256" key="16">
    <source>
        <dbReference type="ARBA" id="ARBA00041902"/>
    </source>
</evidence>
<evidence type="ECO:0000256" key="18">
    <source>
        <dbReference type="ARBA" id="ARBA00047811"/>
    </source>
</evidence>
<dbReference type="VEuPathDB" id="PiroplasmaDB:BmR1_04g06765"/>
<reference evidence="21 22" key="2">
    <citation type="journal article" date="2013" name="PLoS ONE">
        <title>Whole genome mapping and re-organization of the nuclear and mitochondrial genomes of Babesia microti isolates.</title>
        <authorList>
            <person name="Cornillot E."/>
            <person name="Dassouli A."/>
            <person name="Garg A."/>
            <person name="Pachikara N."/>
            <person name="Randazzo S."/>
            <person name="Depoix D."/>
            <person name="Carcy B."/>
            <person name="Delbecq S."/>
            <person name="Frutos R."/>
            <person name="Silva J.C."/>
            <person name="Sutton R."/>
            <person name="Krause P.J."/>
            <person name="Mamoun C.B."/>
        </authorList>
    </citation>
    <scope>NUCLEOTIDE SEQUENCE [LARGE SCALE GENOMIC DNA]</scope>
    <source>
        <strain evidence="21 22">RI</strain>
    </source>
</reference>
<evidence type="ECO:0000313" key="22">
    <source>
        <dbReference type="Proteomes" id="UP000002899"/>
    </source>
</evidence>
<dbReference type="Gene3D" id="1.10.510.10">
    <property type="entry name" value="Transferase(Phosphotransferase) domain 1"/>
    <property type="match status" value="1"/>
</dbReference>
<comment type="subcellular location">
    <subcellularLocation>
        <location evidence="2">Cytoplasm</location>
    </subcellularLocation>
</comment>
<keyword evidence="7" id="KW-0597">Phosphoprotein</keyword>
<proteinExistence type="inferred from homology"/>
<accession>A0A1N6LXU6</accession>
<dbReference type="Pfam" id="PF00069">
    <property type="entry name" value="Pkinase"/>
    <property type="match status" value="1"/>
</dbReference>
<dbReference type="KEGG" id="bmic:BmR1_04g06765"/>
<evidence type="ECO:0000256" key="13">
    <source>
        <dbReference type="ARBA" id="ARBA00022842"/>
    </source>
</evidence>
<organism evidence="21 22">
    <name type="scientific">Babesia microti (strain RI)</name>
    <dbReference type="NCBI Taxonomy" id="1133968"/>
    <lineage>
        <taxon>Eukaryota</taxon>
        <taxon>Sar</taxon>
        <taxon>Alveolata</taxon>
        <taxon>Apicomplexa</taxon>
        <taxon>Aconoidasida</taxon>
        <taxon>Piroplasmida</taxon>
        <taxon>Babesiidae</taxon>
        <taxon>Babesia</taxon>
    </lineage>
</organism>
<dbReference type="EC" id="2.7.11.23" evidence="4"/>
<evidence type="ECO:0000256" key="3">
    <source>
        <dbReference type="ARBA" id="ARBA00006485"/>
    </source>
</evidence>
<keyword evidence="6" id="KW-0723">Serine/threonine-protein kinase</keyword>
<dbReference type="GO" id="GO:0046872">
    <property type="term" value="F:metal ion binding"/>
    <property type="evidence" value="ECO:0007669"/>
    <property type="project" value="UniProtKB-KW"/>
</dbReference>
<sequence>MVRFIDFKCDLSGEQIYFEKSGLKLEIGGKLGGGAYGDVFRAYLVDNLHTGLEQPAKKRSIEPKNRSYKTASAHEFCIRRVSQLDTRAINSLDSTRENFDSNKYTVDMCVPSNPPKRDADFAIKYFKDDSVKILKQGLTSATIRELSIMKSCEGHPNILKVIDIFVDPHPNICKKLNAQLQTFFSTFQDKDLIEKEFSFYPFAETQPFVLALYEYCKGGDLSKQINKCNRQIPQQQMALQMLHPMPKQILEDCIGEPCRGMPIQQVKWYSFQLLNGLAYLHNLKIEHRDLKPNNLMLDSNDKFAVLKIGDWGLGRENRSLDGTVTPTVCTLYYRPIEIILGSINLNKNRNDILIDGAQTQIHSYGLNSDIWSAACIIAEMVTGQPLFQGHSDFQVLTRIVMALGKPTENEWKNCSLSEHYPFRDDLYNIHVEDKMNNLRVALFQRMDDLGLDLLLKMLEYNPHKRITAQMALSHPWFADVNFRKLDSLGVINCYSNALKAKFGVKTVEYMEERCSGITTTTLLSHVMHRKDGVRDSVVDVIEGDFLAAYKTIEEGRLPIAIQQVQ</sequence>
<dbReference type="PANTHER" id="PTHR24056:SF46">
    <property type="entry name" value="CYCLIN-DEPENDENT KINASE 5"/>
    <property type="match status" value="1"/>
</dbReference>
<dbReference type="GO" id="GO:0005737">
    <property type="term" value="C:cytoplasm"/>
    <property type="evidence" value="ECO:0007669"/>
    <property type="project" value="UniProtKB-SubCell"/>
</dbReference>
<comment type="similarity">
    <text evidence="3">Belongs to the protein kinase superfamily. CMGC Ser/Thr protein kinase family. CDC2/CDKX subfamily.</text>
</comment>
<dbReference type="GO" id="GO:0005524">
    <property type="term" value="F:ATP binding"/>
    <property type="evidence" value="ECO:0007669"/>
    <property type="project" value="UniProtKB-KW"/>
</dbReference>
<dbReference type="InterPro" id="IPR011009">
    <property type="entry name" value="Kinase-like_dom_sf"/>
</dbReference>
<evidence type="ECO:0000256" key="11">
    <source>
        <dbReference type="ARBA" id="ARBA00022777"/>
    </source>
</evidence>
<dbReference type="GO" id="GO:0004693">
    <property type="term" value="F:cyclin-dependent protein serine/threonine kinase activity"/>
    <property type="evidence" value="ECO:0007669"/>
    <property type="project" value="UniProtKB-EC"/>
</dbReference>
<evidence type="ECO:0000256" key="14">
    <source>
        <dbReference type="ARBA" id="ARBA00038543"/>
    </source>
</evidence>